<dbReference type="Proteomes" id="UP001597237">
    <property type="component" value="Unassembled WGS sequence"/>
</dbReference>
<evidence type="ECO:0000313" key="2">
    <source>
        <dbReference type="EMBL" id="MFD1781886.1"/>
    </source>
</evidence>
<dbReference type="PROSITE" id="PS50995">
    <property type="entry name" value="HTH_MARR_2"/>
    <property type="match status" value="1"/>
</dbReference>
<dbReference type="InterPro" id="IPR036388">
    <property type="entry name" value="WH-like_DNA-bd_sf"/>
</dbReference>
<proteinExistence type="predicted"/>
<comment type="caution">
    <text evidence="2">The sequence shown here is derived from an EMBL/GenBank/DDBJ whole genome shotgun (WGS) entry which is preliminary data.</text>
</comment>
<dbReference type="Gene3D" id="1.10.10.10">
    <property type="entry name" value="Winged helix-like DNA-binding domain superfamily/Winged helix DNA-binding domain"/>
    <property type="match status" value="1"/>
</dbReference>
<accession>A0ABW4MWC2</accession>
<dbReference type="PANTHER" id="PTHR33164:SF89">
    <property type="entry name" value="MARR FAMILY REGULATORY PROTEIN"/>
    <property type="match status" value="1"/>
</dbReference>
<evidence type="ECO:0000313" key="3">
    <source>
        <dbReference type="Proteomes" id="UP001597237"/>
    </source>
</evidence>
<reference evidence="3" key="1">
    <citation type="journal article" date="2019" name="Int. J. Syst. Evol. Microbiol.">
        <title>The Global Catalogue of Microorganisms (GCM) 10K type strain sequencing project: providing services to taxonomists for standard genome sequencing and annotation.</title>
        <authorList>
            <consortium name="The Broad Institute Genomics Platform"/>
            <consortium name="The Broad Institute Genome Sequencing Center for Infectious Disease"/>
            <person name="Wu L."/>
            <person name="Ma J."/>
        </authorList>
    </citation>
    <scope>NUCLEOTIDE SEQUENCE [LARGE SCALE GENOMIC DNA]</scope>
    <source>
        <strain evidence="3">DFY28</strain>
    </source>
</reference>
<feature type="domain" description="HTH marR-type" evidence="1">
    <location>
        <begin position="20"/>
        <end position="152"/>
    </location>
</feature>
<organism evidence="2 3">
    <name type="scientific">Phenylobacterium terrae</name>
    <dbReference type="NCBI Taxonomy" id="2665495"/>
    <lineage>
        <taxon>Bacteria</taxon>
        <taxon>Pseudomonadati</taxon>
        <taxon>Pseudomonadota</taxon>
        <taxon>Alphaproteobacteria</taxon>
        <taxon>Caulobacterales</taxon>
        <taxon>Caulobacteraceae</taxon>
        <taxon>Phenylobacterium</taxon>
    </lineage>
</organism>
<keyword evidence="3" id="KW-1185">Reference proteome</keyword>
<name>A0ABW4MWC2_9CAUL</name>
<dbReference type="PRINTS" id="PR00598">
    <property type="entry name" value="HTHMARR"/>
</dbReference>
<evidence type="ECO:0000259" key="1">
    <source>
        <dbReference type="PROSITE" id="PS50995"/>
    </source>
</evidence>
<dbReference type="EMBL" id="JBHUEY010000001">
    <property type="protein sequence ID" value="MFD1781886.1"/>
    <property type="molecule type" value="Genomic_DNA"/>
</dbReference>
<dbReference type="RefSeq" id="WP_377281281.1">
    <property type="nucleotide sequence ID" value="NZ_JBHRSI010000003.1"/>
</dbReference>
<protein>
    <submittedName>
        <fullName evidence="2">MarR family winged helix-turn-helix transcriptional regulator</fullName>
    </submittedName>
</protein>
<dbReference type="PANTHER" id="PTHR33164">
    <property type="entry name" value="TRANSCRIPTIONAL REGULATOR, MARR FAMILY"/>
    <property type="match status" value="1"/>
</dbReference>
<sequence>MDKVATPAEAAPEVDLGVLNDVIGFRIRRIQNHLSRQFLERITDTQLRPGGFSALALIAANPGLDQTTLARAIGFDKATVVALLDGLESLGWAERRRQTEDRRRHALFITAEGETALARLSRIAQENEAAAHATLTEAEQAELYRLLDKIYAACFSEPEL</sequence>
<dbReference type="Pfam" id="PF12802">
    <property type="entry name" value="MarR_2"/>
    <property type="match status" value="1"/>
</dbReference>
<dbReference type="SUPFAM" id="SSF46785">
    <property type="entry name" value="Winged helix' DNA-binding domain"/>
    <property type="match status" value="1"/>
</dbReference>
<dbReference type="InterPro" id="IPR039422">
    <property type="entry name" value="MarR/SlyA-like"/>
</dbReference>
<dbReference type="InterPro" id="IPR000835">
    <property type="entry name" value="HTH_MarR-typ"/>
</dbReference>
<dbReference type="InterPro" id="IPR036390">
    <property type="entry name" value="WH_DNA-bd_sf"/>
</dbReference>
<gene>
    <name evidence="2" type="ORF">ACFSC0_00635</name>
</gene>
<dbReference type="SMART" id="SM00347">
    <property type="entry name" value="HTH_MARR"/>
    <property type="match status" value="1"/>
</dbReference>